<dbReference type="PANTHER" id="PTHR43395:SF10">
    <property type="entry name" value="CHEMOTAXIS PROTEIN CHEA"/>
    <property type="match status" value="1"/>
</dbReference>
<keyword evidence="20" id="KW-1185">Reference proteome</keyword>
<dbReference type="SMART" id="SM00073">
    <property type="entry name" value="HPT"/>
    <property type="match status" value="1"/>
</dbReference>
<evidence type="ECO:0000256" key="2">
    <source>
        <dbReference type="ARBA" id="ARBA00004496"/>
    </source>
</evidence>
<keyword evidence="7 14" id="KW-0597">Phosphoprotein</keyword>
<evidence type="ECO:0000256" key="15">
    <source>
        <dbReference type="SAM" id="MobiDB-lite"/>
    </source>
</evidence>
<dbReference type="SUPFAM" id="SSF55052">
    <property type="entry name" value="CheY-binding domain of CheA"/>
    <property type="match status" value="1"/>
</dbReference>
<evidence type="ECO:0000313" key="19">
    <source>
        <dbReference type="EMBL" id="OHW63251.1"/>
    </source>
</evidence>
<dbReference type="AlphaFoldDB" id="A0A1S1V9F0"/>
<keyword evidence="6" id="KW-0145">Chemotaxis</keyword>
<dbReference type="SUPFAM" id="SSF50341">
    <property type="entry name" value="CheW-like"/>
    <property type="match status" value="1"/>
</dbReference>
<dbReference type="InterPro" id="IPR035891">
    <property type="entry name" value="CheY-binding_CheA"/>
</dbReference>
<dbReference type="InterPro" id="IPR004358">
    <property type="entry name" value="Sig_transdc_His_kin-like_C"/>
</dbReference>
<evidence type="ECO:0000256" key="11">
    <source>
        <dbReference type="ARBA" id="ARBA00022840"/>
    </source>
</evidence>
<evidence type="ECO:0000256" key="4">
    <source>
        <dbReference type="ARBA" id="ARBA00021495"/>
    </source>
</evidence>
<dbReference type="InterPro" id="IPR010808">
    <property type="entry name" value="CheA_P2-bd"/>
</dbReference>
<dbReference type="Gene3D" id="3.30.565.10">
    <property type="entry name" value="Histidine kinase-like ATPase, C-terminal domain"/>
    <property type="match status" value="1"/>
</dbReference>
<dbReference type="GO" id="GO:0005737">
    <property type="term" value="C:cytoplasm"/>
    <property type="evidence" value="ECO:0007669"/>
    <property type="project" value="UniProtKB-SubCell"/>
</dbReference>
<dbReference type="OrthoDB" id="9803176at2"/>
<dbReference type="SMART" id="SM00387">
    <property type="entry name" value="HATPase_c"/>
    <property type="match status" value="1"/>
</dbReference>
<dbReference type="SUPFAM" id="SSF47226">
    <property type="entry name" value="Histidine-containing phosphotransfer domain, HPT domain"/>
    <property type="match status" value="1"/>
</dbReference>
<dbReference type="InterPro" id="IPR037006">
    <property type="entry name" value="CheA-like_homodim_sf"/>
</dbReference>
<dbReference type="InterPro" id="IPR005467">
    <property type="entry name" value="His_kinase_dom"/>
</dbReference>
<dbReference type="InterPro" id="IPR036097">
    <property type="entry name" value="HisK_dim/P_sf"/>
</dbReference>
<feature type="domain" description="CheW-like" evidence="17">
    <location>
        <begin position="516"/>
        <end position="654"/>
    </location>
</feature>
<feature type="domain" description="Histidine kinase" evidence="16">
    <location>
        <begin position="310"/>
        <end position="514"/>
    </location>
</feature>
<comment type="subcellular location">
    <subcellularLocation>
        <location evidence="2">Cytoplasm</location>
    </subcellularLocation>
</comment>
<keyword evidence="12" id="KW-0902">Two-component regulatory system</keyword>
<evidence type="ECO:0000256" key="13">
    <source>
        <dbReference type="ARBA" id="ARBA00035100"/>
    </source>
</evidence>
<comment type="caution">
    <text evidence="19">The sequence shown here is derived from an EMBL/GenBank/DDBJ whole genome shotgun (WGS) entry which is preliminary data.</text>
</comment>
<dbReference type="Pfam" id="PF07194">
    <property type="entry name" value="P2"/>
    <property type="match status" value="1"/>
</dbReference>
<dbReference type="Gene3D" id="1.20.120.160">
    <property type="entry name" value="HPT domain"/>
    <property type="match status" value="1"/>
</dbReference>
<dbReference type="InterPro" id="IPR036890">
    <property type="entry name" value="HATPase_C_sf"/>
</dbReference>
<evidence type="ECO:0000256" key="6">
    <source>
        <dbReference type="ARBA" id="ARBA00022500"/>
    </source>
</evidence>
<evidence type="ECO:0000259" key="16">
    <source>
        <dbReference type="PROSITE" id="PS50109"/>
    </source>
</evidence>
<dbReference type="Pfam" id="PF02895">
    <property type="entry name" value="H-kinase_dim"/>
    <property type="match status" value="1"/>
</dbReference>
<evidence type="ECO:0000256" key="3">
    <source>
        <dbReference type="ARBA" id="ARBA00012438"/>
    </source>
</evidence>
<dbReference type="SMART" id="SM00260">
    <property type="entry name" value="CheW"/>
    <property type="match status" value="1"/>
</dbReference>
<dbReference type="PRINTS" id="PR00344">
    <property type="entry name" value="BCTRLSENSOR"/>
</dbReference>
<name>A0A1S1V9F0_9FIRM</name>
<evidence type="ECO:0000256" key="8">
    <source>
        <dbReference type="ARBA" id="ARBA00022679"/>
    </source>
</evidence>
<feature type="modified residue" description="Phosphohistidine" evidence="14">
    <location>
        <position position="47"/>
    </location>
</feature>
<evidence type="ECO:0000259" key="17">
    <source>
        <dbReference type="PROSITE" id="PS50851"/>
    </source>
</evidence>
<dbReference type="Pfam" id="PF01584">
    <property type="entry name" value="CheW"/>
    <property type="match status" value="1"/>
</dbReference>
<sequence>MSQDPILDMYIFETSQLLEQLEAILLESEEDGDMSVESVNEVFRIMHTIKGSSAMMTFNEISSVSHRIEDLFFYIREGGRERVDFRKVCDLVLLALDFVRAEVEKIEQDQEPDGDGSKILDEINRYIQEVKGEEREEKQEEEYHGYTAKVVFEAGCGMENIRAFTILGNIKSQCKQMYHEPDELLDNGEEASKEIAENGFMLHFTTSLKYERVKEIIEGSLFVEKLELECTDKDEVESKEEELTPRHNIKKDRPEEKPKEGKRSQSIINVNTDKLDKLLDLVGEIVITETMVIKNPDLLGQELENFQKAARQLKKLTDELQDVAMGLRMIPIGPTFQKMHRIVRDMSKKIGKEVELVIVGDETEVDKNVIDNLGDPLMHLIRNAMDHGIESADEREYLGKSKKGRIYLEAMNTGGDIIIKISDDGKGLDRDVLIEKAREKNLISKSNSEIGDKEAYSLILLPGFSTKEAVTEFSGRGVGMDVVRKNIEKIGGSIGIDSAKGKGTSLTIKIPLTLAIIDGMQVCTGNSMYTIPISAIKESFRPVKKDVVKDTDGNEMIMIRGSCHPVIRLHEHFSLNPTTENLTEGIIVVVEGGEKTACLFVDELIGEQQVVIKPLPNYLNKYRLKEYGIGGCNILGDGKISLIINVEDLISMNV</sequence>
<dbReference type="CDD" id="cd00731">
    <property type="entry name" value="CheA_reg"/>
    <property type="match status" value="1"/>
</dbReference>
<keyword evidence="10" id="KW-0418">Kinase</keyword>
<dbReference type="InterPro" id="IPR036061">
    <property type="entry name" value="CheW-like_dom_sf"/>
</dbReference>
<dbReference type="SMART" id="SM01231">
    <property type="entry name" value="H-kinase_dim"/>
    <property type="match status" value="1"/>
</dbReference>
<evidence type="ECO:0000313" key="20">
    <source>
        <dbReference type="Proteomes" id="UP000180254"/>
    </source>
</evidence>
<keyword evidence="8 19" id="KW-0808">Transferase</keyword>
<dbReference type="PROSITE" id="PS50894">
    <property type="entry name" value="HPT"/>
    <property type="match status" value="1"/>
</dbReference>
<dbReference type="InterPro" id="IPR036641">
    <property type="entry name" value="HPT_dom_sf"/>
</dbReference>
<feature type="compositionally biased region" description="Basic and acidic residues" evidence="15">
    <location>
        <begin position="241"/>
        <end position="263"/>
    </location>
</feature>
<dbReference type="PANTHER" id="PTHR43395">
    <property type="entry name" value="SENSOR HISTIDINE KINASE CHEA"/>
    <property type="match status" value="1"/>
</dbReference>
<dbReference type="Proteomes" id="UP000180254">
    <property type="component" value="Unassembled WGS sequence"/>
</dbReference>
<dbReference type="SUPFAM" id="SSF47384">
    <property type="entry name" value="Homodimeric domain of signal transducing histidine kinase"/>
    <property type="match status" value="1"/>
</dbReference>
<feature type="domain" description="HPt" evidence="18">
    <location>
        <begin position="1"/>
        <end position="106"/>
    </location>
</feature>
<dbReference type="GO" id="GO:0006935">
    <property type="term" value="P:chemotaxis"/>
    <property type="evidence" value="ECO:0007669"/>
    <property type="project" value="UniProtKB-KW"/>
</dbReference>
<dbReference type="EC" id="2.7.13.3" evidence="3"/>
<gene>
    <name evidence="19" type="primary">cheA_1</name>
    <name evidence="19" type="ORF">EUAN_01150</name>
</gene>
<keyword evidence="11" id="KW-0067">ATP-binding</keyword>
<comment type="function">
    <text evidence="13">Involved in the transmission of sensory signals from the chemoreceptors to the flagellar motors. CheA is autophosphorylated; it can transfer its phosphate group to either CheB or CheY.</text>
</comment>
<dbReference type="SUPFAM" id="SSF55874">
    <property type="entry name" value="ATPase domain of HSP90 chaperone/DNA topoisomerase II/histidine kinase"/>
    <property type="match status" value="1"/>
</dbReference>
<evidence type="ECO:0000256" key="12">
    <source>
        <dbReference type="ARBA" id="ARBA00023012"/>
    </source>
</evidence>
<protein>
    <recommendedName>
        <fullName evidence="4">Chemotaxis protein CheA</fullName>
        <ecNumber evidence="3">2.7.13.3</ecNumber>
    </recommendedName>
</protein>
<evidence type="ECO:0000256" key="5">
    <source>
        <dbReference type="ARBA" id="ARBA00022490"/>
    </source>
</evidence>
<evidence type="ECO:0000259" key="18">
    <source>
        <dbReference type="PROSITE" id="PS50894"/>
    </source>
</evidence>
<proteinExistence type="predicted"/>
<dbReference type="GO" id="GO:0000155">
    <property type="term" value="F:phosphorelay sensor kinase activity"/>
    <property type="evidence" value="ECO:0007669"/>
    <property type="project" value="InterPro"/>
</dbReference>
<evidence type="ECO:0000256" key="9">
    <source>
        <dbReference type="ARBA" id="ARBA00022741"/>
    </source>
</evidence>
<dbReference type="Gene3D" id="1.10.287.560">
    <property type="entry name" value="Histidine kinase CheA-like, homodimeric domain"/>
    <property type="match status" value="1"/>
</dbReference>
<dbReference type="EMBL" id="MKIE01000001">
    <property type="protein sequence ID" value="OHW63251.1"/>
    <property type="molecule type" value="Genomic_DNA"/>
</dbReference>
<organism evidence="19 20">
    <name type="scientific">Andreesenia angusta</name>
    <dbReference type="NCBI Taxonomy" id="39480"/>
    <lineage>
        <taxon>Bacteria</taxon>
        <taxon>Bacillati</taxon>
        <taxon>Bacillota</taxon>
        <taxon>Tissierellia</taxon>
        <taxon>Tissierellales</taxon>
        <taxon>Gottschalkiaceae</taxon>
        <taxon>Andreesenia</taxon>
    </lineage>
</organism>
<evidence type="ECO:0000256" key="7">
    <source>
        <dbReference type="ARBA" id="ARBA00022553"/>
    </source>
</evidence>
<dbReference type="InterPro" id="IPR002545">
    <property type="entry name" value="CheW-lke_dom"/>
</dbReference>
<evidence type="ECO:0000256" key="14">
    <source>
        <dbReference type="PROSITE-ProRule" id="PRU00110"/>
    </source>
</evidence>
<evidence type="ECO:0000256" key="10">
    <source>
        <dbReference type="ARBA" id="ARBA00022777"/>
    </source>
</evidence>
<dbReference type="STRING" id="39480.EUAN_01150"/>
<reference evidence="19 20" key="1">
    <citation type="submission" date="2016-09" db="EMBL/GenBank/DDBJ databases">
        <title>Genome sequence of Eubacterium angustum.</title>
        <authorList>
            <person name="Poehlein A."/>
            <person name="Daniel R."/>
        </authorList>
    </citation>
    <scope>NUCLEOTIDE SEQUENCE [LARGE SCALE GENOMIC DNA]</scope>
    <source>
        <strain evidence="19 20">DSM 1989</strain>
    </source>
</reference>
<evidence type="ECO:0000256" key="1">
    <source>
        <dbReference type="ARBA" id="ARBA00000085"/>
    </source>
</evidence>
<dbReference type="InterPro" id="IPR051315">
    <property type="entry name" value="Bact_Chemotaxis_CheA"/>
</dbReference>
<dbReference type="InterPro" id="IPR008207">
    <property type="entry name" value="Sig_transdc_His_kin_Hpt_dom"/>
</dbReference>
<dbReference type="PROSITE" id="PS50109">
    <property type="entry name" value="HIS_KIN"/>
    <property type="match status" value="1"/>
</dbReference>
<dbReference type="Gene3D" id="2.30.30.40">
    <property type="entry name" value="SH3 Domains"/>
    <property type="match status" value="1"/>
</dbReference>
<keyword evidence="5" id="KW-0963">Cytoplasm</keyword>
<dbReference type="FunFam" id="3.30.565.10:FF:000016">
    <property type="entry name" value="Chemotaxis protein CheA, putative"/>
    <property type="match status" value="1"/>
</dbReference>
<dbReference type="CDD" id="cd00088">
    <property type="entry name" value="HPT"/>
    <property type="match status" value="1"/>
</dbReference>
<dbReference type="Pfam" id="PF02518">
    <property type="entry name" value="HATPase_c"/>
    <property type="match status" value="1"/>
</dbReference>
<dbReference type="CDD" id="cd16916">
    <property type="entry name" value="HATPase_CheA-like"/>
    <property type="match status" value="1"/>
</dbReference>
<dbReference type="GO" id="GO:0005524">
    <property type="term" value="F:ATP binding"/>
    <property type="evidence" value="ECO:0007669"/>
    <property type="project" value="UniProtKB-KW"/>
</dbReference>
<dbReference type="Pfam" id="PF01627">
    <property type="entry name" value="Hpt"/>
    <property type="match status" value="1"/>
</dbReference>
<dbReference type="InterPro" id="IPR004105">
    <property type="entry name" value="CheA-like_dim"/>
</dbReference>
<accession>A0A1S1V9F0</accession>
<comment type="catalytic activity">
    <reaction evidence="1">
        <text>ATP + protein L-histidine = ADP + protein N-phospho-L-histidine.</text>
        <dbReference type="EC" id="2.7.13.3"/>
    </reaction>
</comment>
<keyword evidence="9" id="KW-0547">Nucleotide-binding</keyword>
<feature type="region of interest" description="Disordered" evidence="15">
    <location>
        <begin position="234"/>
        <end position="265"/>
    </location>
</feature>
<dbReference type="InterPro" id="IPR003594">
    <property type="entry name" value="HATPase_dom"/>
</dbReference>
<dbReference type="PROSITE" id="PS50851">
    <property type="entry name" value="CHEW"/>
    <property type="match status" value="1"/>
</dbReference>